<dbReference type="EMBL" id="OE004672">
    <property type="protein sequence ID" value="CAD7461353.1"/>
    <property type="molecule type" value="Genomic_DNA"/>
</dbReference>
<dbReference type="Gene3D" id="2.60.40.10">
    <property type="entry name" value="Immunoglobulins"/>
    <property type="match status" value="1"/>
</dbReference>
<sequence>MREELHSSSTSPPRDMIVEKGSEVLLSCKSSIQVEDCQWSWKDLYDDGKVDVKSFHSFGDDHHDCSVRFNNILSDQQGVWSCAVRSKNDTHFVTITEVRLAVLPSHLGWGLEVVQIKAGDMRLGGGERSDLRAWHEKGMTAGRRVRDGGWNLDSREKGGC</sequence>
<feature type="domain" description="Immunoglobulin" evidence="1">
    <location>
        <begin position="13"/>
        <end position="103"/>
    </location>
</feature>
<dbReference type="SUPFAM" id="SSF48726">
    <property type="entry name" value="Immunoglobulin"/>
    <property type="match status" value="1"/>
</dbReference>
<name>A0A7R9NZ24_9NEOP</name>
<dbReference type="SMART" id="SM00409">
    <property type="entry name" value="IG"/>
    <property type="match status" value="1"/>
</dbReference>
<gene>
    <name evidence="2" type="ORF">TTEB3V08_LOCUS9265</name>
</gene>
<evidence type="ECO:0000259" key="1">
    <source>
        <dbReference type="SMART" id="SM00409"/>
    </source>
</evidence>
<dbReference type="AlphaFoldDB" id="A0A7R9NZ24"/>
<protein>
    <recommendedName>
        <fullName evidence="1">Immunoglobulin domain-containing protein</fullName>
    </recommendedName>
</protein>
<evidence type="ECO:0000313" key="2">
    <source>
        <dbReference type="EMBL" id="CAD7461353.1"/>
    </source>
</evidence>
<dbReference type="InterPro" id="IPR013783">
    <property type="entry name" value="Ig-like_fold"/>
</dbReference>
<dbReference type="InterPro" id="IPR036179">
    <property type="entry name" value="Ig-like_dom_sf"/>
</dbReference>
<accession>A0A7R9NZ24</accession>
<organism evidence="2">
    <name type="scientific">Timema tahoe</name>
    <dbReference type="NCBI Taxonomy" id="61484"/>
    <lineage>
        <taxon>Eukaryota</taxon>
        <taxon>Metazoa</taxon>
        <taxon>Ecdysozoa</taxon>
        <taxon>Arthropoda</taxon>
        <taxon>Hexapoda</taxon>
        <taxon>Insecta</taxon>
        <taxon>Pterygota</taxon>
        <taxon>Neoptera</taxon>
        <taxon>Polyneoptera</taxon>
        <taxon>Phasmatodea</taxon>
        <taxon>Timematodea</taxon>
        <taxon>Timematoidea</taxon>
        <taxon>Timematidae</taxon>
        <taxon>Timema</taxon>
    </lineage>
</organism>
<proteinExistence type="predicted"/>
<reference evidence="2" key="1">
    <citation type="submission" date="2020-11" db="EMBL/GenBank/DDBJ databases">
        <authorList>
            <person name="Tran Van P."/>
        </authorList>
    </citation>
    <scope>NUCLEOTIDE SEQUENCE</scope>
</reference>
<dbReference type="InterPro" id="IPR003599">
    <property type="entry name" value="Ig_sub"/>
</dbReference>